<dbReference type="InterPro" id="IPR006949">
    <property type="entry name" value="Barrel_Baseplate_J-like"/>
</dbReference>
<dbReference type="Pfam" id="PF04865">
    <property type="entry name" value="Baseplate_J"/>
    <property type="match status" value="1"/>
</dbReference>
<dbReference type="InterPro" id="IPR058530">
    <property type="entry name" value="Baseplate_J-like_C"/>
</dbReference>
<dbReference type="InterPro" id="IPR052726">
    <property type="entry name" value="Phage_Baseplate_Hub"/>
</dbReference>
<dbReference type="PANTHER" id="PTHR35862:SF1">
    <property type="entry name" value="FELS-2 PROPHAGE PROTEIN"/>
    <property type="match status" value="1"/>
</dbReference>
<dbReference type="InterPro" id="IPR014507">
    <property type="entry name" value="Baseplate_assembly_J_pred"/>
</dbReference>
<dbReference type="OrthoDB" id="9793802at2"/>
<dbReference type="Proteomes" id="UP000005835">
    <property type="component" value="Unassembled WGS sequence"/>
</dbReference>
<name>K1JKP8_9BURK</name>
<organism evidence="4 5">
    <name type="scientific">Sutterella wadsworthensis 2_1_59BFAA</name>
    <dbReference type="NCBI Taxonomy" id="742823"/>
    <lineage>
        <taxon>Bacteria</taxon>
        <taxon>Pseudomonadati</taxon>
        <taxon>Pseudomonadota</taxon>
        <taxon>Betaproteobacteria</taxon>
        <taxon>Burkholderiales</taxon>
        <taxon>Sutterellaceae</taxon>
        <taxon>Sutterella</taxon>
    </lineage>
</organism>
<dbReference type="HOGENOM" id="CLU_046415_1_1_4"/>
<sequence length="378" mass="40902">MAEVLPRWGLPDVEFLETDAETIKAEIITGYEQASGRTLAAGDPVRLYLLSLAAVIIQQRTAVNLAAQQNLLSMAQGEYLDALGTLLSVTRLAESKAVTTIKFTLSQALATVYTIPAGTEVTNGVVTFATDHELNIEKGKLEGSVTASCTVAGTVGNDYLAGQVNTIVKPMTFVAKAENTTISTGGSEAESDESLAERIRLAPNSFSVAGPEKAYIYHAKSVSSSVLDVSVTSPTPGEVDVYVLLAGGELPSQETLEQIAAYLSDETIRPLTDFVKVLAPKAVNYDLELHYWISREDSSRAEQIKADVEKAVEKYRVWQQGKIGRDILPARLIQYVMQAGASRIDNPTMKPVDFQKLESDQVAQCTGVKIVYEGYKDE</sequence>
<dbReference type="STRING" id="742823.HMPREF9465_00205"/>
<dbReference type="PIRSF" id="PIRSF020481">
    <property type="entry name" value="BAP"/>
    <property type="match status" value="1"/>
</dbReference>
<comment type="caution">
    <text evidence="4">The sequence shown here is derived from an EMBL/GenBank/DDBJ whole genome shotgun (WGS) entry which is preliminary data.</text>
</comment>
<dbReference type="InterPro" id="IPR058531">
    <property type="entry name" value="Baseplate_J_M"/>
</dbReference>
<dbReference type="AlphaFoldDB" id="K1JKP8"/>
<dbReference type="EMBL" id="ADMG01000007">
    <property type="protein sequence ID" value="EKB32190.1"/>
    <property type="molecule type" value="Genomic_DNA"/>
</dbReference>
<evidence type="ECO:0000313" key="4">
    <source>
        <dbReference type="EMBL" id="EKB32190.1"/>
    </source>
</evidence>
<dbReference type="RefSeq" id="WP_005433267.1">
    <property type="nucleotide sequence ID" value="NZ_JH815513.1"/>
</dbReference>
<dbReference type="PATRIC" id="fig|742823.3.peg.199"/>
<evidence type="ECO:0000313" key="5">
    <source>
        <dbReference type="Proteomes" id="UP000005835"/>
    </source>
</evidence>
<dbReference type="Pfam" id="PF26079">
    <property type="entry name" value="Baseplate_J_C"/>
    <property type="match status" value="1"/>
</dbReference>
<protein>
    <submittedName>
        <fullName evidence="4">Uncharacterized protein</fullName>
    </submittedName>
</protein>
<feature type="domain" description="Baseplate J-like C-terminal" evidence="3">
    <location>
        <begin position="294"/>
        <end position="370"/>
    </location>
</feature>
<evidence type="ECO:0000259" key="3">
    <source>
        <dbReference type="Pfam" id="PF26079"/>
    </source>
</evidence>
<feature type="domain" description="Baseplate protein J-like barrel" evidence="1">
    <location>
        <begin position="100"/>
        <end position="186"/>
    </location>
</feature>
<gene>
    <name evidence="4" type="ORF">HMPREF9465_00205</name>
</gene>
<dbReference type="PANTHER" id="PTHR35862">
    <property type="entry name" value="FELS-2 PROPHAGE PROTEIN"/>
    <property type="match status" value="1"/>
</dbReference>
<dbReference type="Pfam" id="PF26078">
    <property type="entry name" value="Baseplate_J_M"/>
    <property type="match status" value="1"/>
</dbReference>
<evidence type="ECO:0000259" key="1">
    <source>
        <dbReference type="Pfam" id="PF04865"/>
    </source>
</evidence>
<keyword evidence="5" id="KW-1185">Reference proteome</keyword>
<reference evidence="4 5" key="1">
    <citation type="submission" date="2012-05" db="EMBL/GenBank/DDBJ databases">
        <title>The Genome Sequence of Sutterella wadsworthensis 2_1_59BFAA.</title>
        <authorList>
            <consortium name="The Broad Institute Genome Sequencing Platform"/>
            <person name="Earl A."/>
            <person name="Ward D."/>
            <person name="Feldgarden M."/>
            <person name="Gevers D."/>
            <person name="Daigneault M."/>
            <person name="Strauss J."/>
            <person name="Allen-Vercoe E."/>
            <person name="Walker B."/>
            <person name="Young S.K."/>
            <person name="Zeng Q."/>
            <person name="Gargeya S."/>
            <person name="Fitzgerald M."/>
            <person name="Haas B."/>
            <person name="Abouelleil A."/>
            <person name="Alvarado L."/>
            <person name="Arachchi H.M."/>
            <person name="Berlin A.M."/>
            <person name="Chapman S.B."/>
            <person name="Goldberg J."/>
            <person name="Griggs A."/>
            <person name="Gujja S."/>
            <person name="Hansen M."/>
            <person name="Howarth C."/>
            <person name="Imamovic A."/>
            <person name="Larimer J."/>
            <person name="McCowen C."/>
            <person name="Montmayeur A."/>
            <person name="Murphy C."/>
            <person name="Neiman D."/>
            <person name="Pearson M."/>
            <person name="Priest M."/>
            <person name="Roberts A."/>
            <person name="Saif S."/>
            <person name="Shea T."/>
            <person name="Sisk P."/>
            <person name="Sykes S."/>
            <person name="Wortman J."/>
            <person name="Nusbaum C."/>
            <person name="Birren B."/>
        </authorList>
    </citation>
    <scope>NUCLEOTIDE SEQUENCE [LARGE SCALE GENOMIC DNA]</scope>
    <source>
        <strain evidence="4 5">2_1_59BFAA</strain>
    </source>
</reference>
<dbReference type="eggNOG" id="COG3948">
    <property type="taxonomic scope" value="Bacteria"/>
</dbReference>
<feature type="domain" description="Baseplate J-like central" evidence="2">
    <location>
        <begin position="208"/>
        <end position="279"/>
    </location>
</feature>
<accession>K1JKP8</accession>
<proteinExistence type="predicted"/>
<evidence type="ECO:0000259" key="2">
    <source>
        <dbReference type="Pfam" id="PF26078"/>
    </source>
</evidence>